<comment type="caution">
    <text evidence="1">The sequence shown here is derived from an EMBL/GenBank/DDBJ whole genome shotgun (WGS) entry which is preliminary data.</text>
</comment>
<organism evidence="1 2">
    <name type="scientific">Pseudomonas typographi</name>
    <dbReference type="NCBI Taxonomy" id="2715964"/>
    <lineage>
        <taxon>Bacteria</taxon>
        <taxon>Pseudomonadati</taxon>
        <taxon>Pseudomonadota</taxon>
        <taxon>Gammaproteobacteria</taxon>
        <taxon>Pseudomonadales</taxon>
        <taxon>Pseudomonadaceae</taxon>
        <taxon>Pseudomonas</taxon>
    </lineage>
</organism>
<dbReference type="Proteomes" id="UP000805841">
    <property type="component" value="Unassembled WGS sequence"/>
</dbReference>
<reference evidence="1 2" key="1">
    <citation type="journal article" date="2020" name="Insects">
        <title>Bacteria Belonging to Pseudomonas typographi sp. nov. from the Bark Beetle Ips typographus Have Genomic Potential to Aid in the Host Ecology.</title>
        <authorList>
            <person name="Peral-Aranega E."/>
            <person name="Saati-Santamaria Z."/>
            <person name="Kolarik M."/>
            <person name="Rivas R."/>
            <person name="Garcia-Fraile P."/>
        </authorList>
    </citation>
    <scope>NUCLEOTIDE SEQUENCE [LARGE SCALE GENOMIC DNA]</scope>
    <source>
        <strain evidence="1 2">CA3A</strain>
    </source>
</reference>
<dbReference type="EMBL" id="JAAOCA010000037">
    <property type="protein sequence ID" value="MBD1601566.1"/>
    <property type="molecule type" value="Genomic_DNA"/>
</dbReference>
<dbReference type="RefSeq" id="WP_190425036.1">
    <property type="nucleotide sequence ID" value="NZ_JAAOCA010000037.1"/>
</dbReference>
<proteinExistence type="predicted"/>
<protein>
    <submittedName>
        <fullName evidence="1">Uncharacterized protein</fullName>
    </submittedName>
</protein>
<evidence type="ECO:0000313" key="1">
    <source>
        <dbReference type="EMBL" id="MBD1601566.1"/>
    </source>
</evidence>
<name>A0ABR7Z8B0_9PSED</name>
<gene>
    <name evidence="1" type="ORF">HAQ05_23090</name>
</gene>
<keyword evidence="2" id="KW-1185">Reference proteome</keyword>
<evidence type="ECO:0000313" key="2">
    <source>
        <dbReference type="Proteomes" id="UP000805841"/>
    </source>
</evidence>
<sequence>MKMPLYFGELKDQRAVTAQVERLLMVDDRGRDIAVPQLAEPLEALTLAPATGLSNATQC</sequence>
<accession>A0ABR7Z8B0</accession>